<organism evidence="2 3">
    <name type="scientific">Epicoccum nigrum</name>
    <name type="common">Soil fungus</name>
    <name type="synonym">Epicoccum purpurascens</name>
    <dbReference type="NCBI Taxonomy" id="105696"/>
    <lineage>
        <taxon>Eukaryota</taxon>
        <taxon>Fungi</taxon>
        <taxon>Dikarya</taxon>
        <taxon>Ascomycota</taxon>
        <taxon>Pezizomycotina</taxon>
        <taxon>Dothideomycetes</taxon>
        <taxon>Pleosporomycetidae</taxon>
        <taxon>Pleosporales</taxon>
        <taxon>Pleosporineae</taxon>
        <taxon>Didymellaceae</taxon>
        <taxon>Epicoccum</taxon>
    </lineage>
</organism>
<feature type="compositionally biased region" description="Low complexity" evidence="1">
    <location>
        <begin position="231"/>
        <end position="245"/>
    </location>
</feature>
<dbReference type="Proteomes" id="UP000193240">
    <property type="component" value="Unassembled WGS sequence"/>
</dbReference>
<protein>
    <submittedName>
        <fullName evidence="2">Uncharacterized protein</fullName>
    </submittedName>
</protein>
<reference evidence="2 3" key="1">
    <citation type="journal article" date="2017" name="Genome Announc.">
        <title>Genome sequence of the saprophytic ascomycete Epicoccum nigrum ICMP 19927 strain isolated from New Zealand.</title>
        <authorList>
            <person name="Fokin M."/>
            <person name="Fleetwood D."/>
            <person name="Weir B.S."/>
            <person name="Villas-Boas S.G."/>
        </authorList>
    </citation>
    <scope>NUCLEOTIDE SEQUENCE [LARGE SCALE GENOMIC DNA]</scope>
    <source>
        <strain evidence="2 3">ICMP 19927</strain>
    </source>
</reference>
<dbReference type="STRING" id="105696.A0A1Y2LL63"/>
<keyword evidence="3" id="KW-1185">Reference proteome</keyword>
<evidence type="ECO:0000256" key="1">
    <source>
        <dbReference type="SAM" id="MobiDB-lite"/>
    </source>
</evidence>
<name>A0A1Y2LL63_EPING</name>
<gene>
    <name evidence="2" type="ORF">B5807_10830</name>
</gene>
<sequence length="281" mass="31183">MTGEDKLFYSQTYFENSYADLCRWTKALPTASSSCFVTFGLGLSYFASAPGQGSIWAGIPSELEDKVRKSYETPCCVSLGMHDSWFVLWPGGDCSWKFNGHYTPLEKILGEAMPGSVLYVAISPYSDQHYFIAFRDQSVKYNFTGSPPEWMELMTEAFDSMTTARLQTSQQQHLLSNGNTYSHVPLYAPSQPQQVAAYYHNNNLAELPPSLSYGLPSPPLSTGNSDSKYSQPAPATAYPYRPPQQDAIEMPVELPDHTPSAPASIVATSTGKKKRFLSRLF</sequence>
<accession>A0A1Y2LL63</accession>
<proteinExistence type="predicted"/>
<evidence type="ECO:0000313" key="2">
    <source>
        <dbReference type="EMBL" id="OSS44555.1"/>
    </source>
</evidence>
<dbReference type="EMBL" id="KZ107857">
    <property type="protein sequence ID" value="OSS44555.1"/>
    <property type="molecule type" value="Genomic_DNA"/>
</dbReference>
<dbReference type="InParanoid" id="A0A1Y2LL63"/>
<evidence type="ECO:0000313" key="3">
    <source>
        <dbReference type="Proteomes" id="UP000193240"/>
    </source>
</evidence>
<feature type="region of interest" description="Disordered" evidence="1">
    <location>
        <begin position="215"/>
        <end position="246"/>
    </location>
</feature>
<dbReference type="AlphaFoldDB" id="A0A1Y2LL63"/>